<name>A0A917IA64_9HYPH</name>
<feature type="DNA-binding region" description="H-T-H motif" evidence="4">
    <location>
        <begin position="42"/>
        <end position="61"/>
    </location>
</feature>
<dbReference type="SUPFAM" id="SSF46689">
    <property type="entry name" value="Homeodomain-like"/>
    <property type="match status" value="1"/>
</dbReference>
<dbReference type="RefSeq" id="WP_188519502.1">
    <property type="nucleotide sequence ID" value="NZ_BMES01000002.1"/>
</dbReference>
<dbReference type="GO" id="GO:0000976">
    <property type="term" value="F:transcription cis-regulatory region binding"/>
    <property type="evidence" value="ECO:0007669"/>
    <property type="project" value="TreeGrafter"/>
</dbReference>
<dbReference type="InterPro" id="IPR036271">
    <property type="entry name" value="Tet_transcr_reg_TetR-rel_C_sf"/>
</dbReference>
<evidence type="ECO:0000313" key="7">
    <source>
        <dbReference type="Proteomes" id="UP000603912"/>
    </source>
</evidence>
<dbReference type="InterPro" id="IPR023772">
    <property type="entry name" value="DNA-bd_HTH_TetR-type_CS"/>
</dbReference>
<evidence type="ECO:0000256" key="3">
    <source>
        <dbReference type="ARBA" id="ARBA00023163"/>
    </source>
</evidence>
<protein>
    <submittedName>
        <fullName evidence="6">TetR family transcriptional regulator</fullName>
    </submittedName>
</protein>
<keyword evidence="2 4" id="KW-0238">DNA-binding</keyword>
<dbReference type="PANTHER" id="PTHR30055:SF234">
    <property type="entry name" value="HTH-TYPE TRANSCRIPTIONAL REGULATOR BETI"/>
    <property type="match status" value="1"/>
</dbReference>
<evidence type="ECO:0000256" key="2">
    <source>
        <dbReference type="ARBA" id="ARBA00023125"/>
    </source>
</evidence>
<keyword evidence="1" id="KW-0805">Transcription regulation</keyword>
<dbReference type="PANTHER" id="PTHR30055">
    <property type="entry name" value="HTH-TYPE TRANSCRIPTIONAL REGULATOR RUTR"/>
    <property type="match status" value="1"/>
</dbReference>
<evidence type="ECO:0000259" key="5">
    <source>
        <dbReference type="PROSITE" id="PS50977"/>
    </source>
</evidence>
<dbReference type="Gene3D" id="1.10.357.10">
    <property type="entry name" value="Tetracycline Repressor, domain 2"/>
    <property type="match status" value="1"/>
</dbReference>
<dbReference type="PRINTS" id="PR00455">
    <property type="entry name" value="HTHTETR"/>
</dbReference>
<dbReference type="GO" id="GO:0003700">
    <property type="term" value="F:DNA-binding transcription factor activity"/>
    <property type="evidence" value="ECO:0007669"/>
    <property type="project" value="TreeGrafter"/>
</dbReference>
<evidence type="ECO:0000256" key="1">
    <source>
        <dbReference type="ARBA" id="ARBA00023015"/>
    </source>
</evidence>
<dbReference type="InterPro" id="IPR009057">
    <property type="entry name" value="Homeodomain-like_sf"/>
</dbReference>
<comment type="caution">
    <text evidence="6">The sequence shown here is derived from an EMBL/GenBank/DDBJ whole genome shotgun (WGS) entry which is preliminary data.</text>
</comment>
<dbReference type="SUPFAM" id="SSF48498">
    <property type="entry name" value="Tetracyclin repressor-like, C-terminal domain"/>
    <property type="match status" value="1"/>
</dbReference>
<feature type="domain" description="HTH tetR-type" evidence="5">
    <location>
        <begin position="19"/>
        <end position="79"/>
    </location>
</feature>
<dbReference type="Gene3D" id="1.10.10.60">
    <property type="entry name" value="Homeodomain-like"/>
    <property type="match status" value="1"/>
</dbReference>
<dbReference type="EMBL" id="BMES01000002">
    <property type="protein sequence ID" value="GGH30300.1"/>
    <property type="molecule type" value="Genomic_DNA"/>
</dbReference>
<organism evidence="6 7">
    <name type="scientific">Alsobacter metallidurans</name>
    <dbReference type="NCBI Taxonomy" id="340221"/>
    <lineage>
        <taxon>Bacteria</taxon>
        <taxon>Pseudomonadati</taxon>
        <taxon>Pseudomonadota</taxon>
        <taxon>Alphaproteobacteria</taxon>
        <taxon>Hyphomicrobiales</taxon>
        <taxon>Alsobacteraceae</taxon>
        <taxon>Alsobacter</taxon>
    </lineage>
</organism>
<dbReference type="InterPro" id="IPR041490">
    <property type="entry name" value="KstR2_TetR_C"/>
</dbReference>
<gene>
    <name evidence="6" type="ORF">GCM10007036_40810</name>
</gene>
<proteinExistence type="predicted"/>
<sequence>MKPRDAQHSERPARVNDTAQRRDEILVAAAECFMINGFEATSIDMIARRMGATKGLVYHHFPAKADLFFAVIEHGMDLCFQAARPAAEGPGDGAARLRAVLEAHALTMMESVAFQKVNTQGVEMHMHGASTPDQRAMLAHLTGRRDAFEALIGDVLEAGACDGSIAPGDVRLTVKALLGALNWMTIWYRPRPGDERAGRQAIARTLADTLLNGVVRRA</sequence>
<dbReference type="Pfam" id="PF00440">
    <property type="entry name" value="TetR_N"/>
    <property type="match status" value="1"/>
</dbReference>
<keyword evidence="3" id="KW-0804">Transcription</keyword>
<reference evidence="6" key="1">
    <citation type="journal article" date="2014" name="Int. J. Syst. Evol. Microbiol.">
        <title>Complete genome sequence of Corynebacterium casei LMG S-19264T (=DSM 44701T), isolated from a smear-ripened cheese.</title>
        <authorList>
            <consortium name="US DOE Joint Genome Institute (JGI-PGF)"/>
            <person name="Walter F."/>
            <person name="Albersmeier A."/>
            <person name="Kalinowski J."/>
            <person name="Ruckert C."/>
        </authorList>
    </citation>
    <scope>NUCLEOTIDE SEQUENCE</scope>
    <source>
        <strain evidence="6">CGMCC 1.12214</strain>
    </source>
</reference>
<dbReference type="PROSITE" id="PS50977">
    <property type="entry name" value="HTH_TETR_2"/>
    <property type="match status" value="1"/>
</dbReference>
<dbReference type="Pfam" id="PF17932">
    <property type="entry name" value="TetR_C_24"/>
    <property type="match status" value="1"/>
</dbReference>
<evidence type="ECO:0000256" key="4">
    <source>
        <dbReference type="PROSITE-ProRule" id="PRU00335"/>
    </source>
</evidence>
<dbReference type="InterPro" id="IPR050109">
    <property type="entry name" value="HTH-type_TetR-like_transc_reg"/>
</dbReference>
<evidence type="ECO:0000313" key="6">
    <source>
        <dbReference type="EMBL" id="GGH30300.1"/>
    </source>
</evidence>
<dbReference type="PROSITE" id="PS01081">
    <property type="entry name" value="HTH_TETR_1"/>
    <property type="match status" value="1"/>
</dbReference>
<keyword evidence="7" id="KW-1185">Reference proteome</keyword>
<reference evidence="6" key="2">
    <citation type="submission" date="2020-09" db="EMBL/GenBank/DDBJ databases">
        <authorList>
            <person name="Sun Q."/>
            <person name="Zhou Y."/>
        </authorList>
    </citation>
    <scope>NUCLEOTIDE SEQUENCE</scope>
    <source>
        <strain evidence="6">CGMCC 1.12214</strain>
    </source>
</reference>
<dbReference type="AlphaFoldDB" id="A0A917IA64"/>
<accession>A0A917IA64</accession>
<dbReference type="InterPro" id="IPR001647">
    <property type="entry name" value="HTH_TetR"/>
</dbReference>
<dbReference type="Proteomes" id="UP000603912">
    <property type="component" value="Unassembled WGS sequence"/>
</dbReference>